<dbReference type="EMBL" id="ABCB02000020">
    <property type="protein sequence ID" value="EDO60415.1"/>
    <property type="molecule type" value="Genomic_DNA"/>
</dbReference>
<dbReference type="SUPFAM" id="SSF88659">
    <property type="entry name" value="Sigma3 and sigma4 domains of RNA polymerase sigma factors"/>
    <property type="match status" value="1"/>
</dbReference>
<dbReference type="InterPro" id="IPR013324">
    <property type="entry name" value="RNA_pol_sigma_r3/r4-like"/>
</dbReference>
<organism evidence="1 3">
    <name type="scientific">[Clostridium] leptum DSM 753</name>
    <dbReference type="NCBI Taxonomy" id="428125"/>
    <lineage>
        <taxon>Bacteria</taxon>
        <taxon>Bacillati</taxon>
        <taxon>Bacillota</taxon>
        <taxon>Clostridia</taxon>
        <taxon>Eubacteriales</taxon>
        <taxon>Oscillospiraceae</taxon>
        <taxon>Oscillospiraceae incertae sedis</taxon>
    </lineage>
</organism>
<name>A7VXB8_9FIRM</name>
<evidence type="ECO:0000313" key="4">
    <source>
        <dbReference type="Proteomes" id="UP000220611"/>
    </source>
</evidence>
<dbReference type="AlphaFoldDB" id="A7VXB8"/>
<dbReference type="EMBL" id="NOXF01000001">
    <property type="protein sequence ID" value="PEQ25683.1"/>
    <property type="molecule type" value="Genomic_DNA"/>
</dbReference>
<evidence type="ECO:0000313" key="1">
    <source>
        <dbReference type="EMBL" id="EDO60415.1"/>
    </source>
</evidence>
<sequence>MMPYEETVERRRFHSFCKVVLRHEMLDCFREFSYQNKWLISLNHLPQPMLDSICTTDQYPSDYTTFSVDGYALQISNERLANIIEKLSQPEQRLLILRFILELNDREIGRIMRCSRSAIQRRRTSVLLNLQKQLTGELL</sequence>
<protein>
    <submittedName>
        <fullName evidence="1">RNA polymerase sigma factor, sigma-70 family</fullName>
    </submittedName>
    <submittedName>
        <fullName evidence="2">Sigma-70 family RNA polymerase sigma factor</fullName>
    </submittedName>
</protein>
<gene>
    <name evidence="2" type="ORF">CH238_01440</name>
    <name evidence="1" type="ORF">CLOLEP_03241</name>
</gene>
<reference evidence="1 3" key="1">
    <citation type="submission" date="2007-08" db="EMBL/GenBank/DDBJ databases">
        <title>Draft genome sequence of Clostridium leptum (DSM 753).</title>
        <authorList>
            <person name="Sudarsanam P."/>
            <person name="Ley R."/>
            <person name="Guruge J."/>
            <person name="Turnbaugh P.J."/>
            <person name="Mahowald M."/>
            <person name="Liep D."/>
            <person name="Gordon J."/>
        </authorList>
    </citation>
    <scope>NUCLEOTIDE SEQUENCE [LARGE SCALE GENOMIC DNA]</scope>
    <source>
        <strain evidence="1 3">DSM 753</strain>
    </source>
</reference>
<dbReference type="Gene3D" id="1.20.140.160">
    <property type="match status" value="1"/>
</dbReference>
<comment type="caution">
    <text evidence="1">The sequence shown here is derived from an EMBL/GenBank/DDBJ whole genome shotgun (WGS) entry which is preliminary data.</text>
</comment>
<dbReference type="Proteomes" id="UP000220611">
    <property type="component" value="Unassembled WGS sequence"/>
</dbReference>
<evidence type="ECO:0000313" key="3">
    <source>
        <dbReference type="Proteomes" id="UP000003490"/>
    </source>
</evidence>
<dbReference type="OrthoDB" id="9806818at2"/>
<accession>A7VXB8</accession>
<dbReference type="Proteomes" id="UP000003490">
    <property type="component" value="Unassembled WGS sequence"/>
</dbReference>
<dbReference type="eggNOG" id="COG1595">
    <property type="taxonomic scope" value="Bacteria"/>
</dbReference>
<proteinExistence type="predicted"/>
<reference evidence="2 4" key="3">
    <citation type="submission" date="2017-07" db="EMBL/GenBank/DDBJ databases">
        <title>Prevalence of linear plasmids in Cutibacterium (Propionibacterium) acnes isolates obtained from prostatic tissue.</title>
        <authorList>
            <person name="Davidsson S."/>
            <person name="Carlsson J."/>
            <person name="Molling P."/>
            <person name="Andren O."/>
            <person name="Andersson S.-O."/>
            <person name="Brzuszkiewicz E."/>
            <person name="Poehlein A."/>
            <person name="Al-Zeer M."/>
            <person name="Brinkmann V."/>
            <person name="Scavenius C."/>
            <person name="Nazipi S."/>
            <person name="Soderquist B."/>
            <person name="Bruggemann H."/>
        </authorList>
    </citation>
    <scope>NUCLEOTIDE SEQUENCE [LARGE SCALE GENOMIC DNA]</scope>
    <source>
        <strain evidence="2 4">DSM 753</strain>
    </source>
</reference>
<evidence type="ECO:0000313" key="2">
    <source>
        <dbReference type="EMBL" id="PEQ25683.1"/>
    </source>
</evidence>
<keyword evidence="4" id="KW-1185">Reference proteome</keyword>
<reference evidence="1 3" key="2">
    <citation type="submission" date="2007-08" db="EMBL/GenBank/DDBJ databases">
        <authorList>
            <person name="Fulton L."/>
            <person name="Clifton S."/>
            <person name="Fulton B."/>
            <person name="Xu J."/>
            <person name="Minx P."/>
            <person name="Pepin K.H."/>
            <person name="Johnson M."/>
            <person name="Thiruvilangam P."/>
            <person name="Bhonagiri V."/>
            <person name="Nash W.E."/>
            <person name="Wang C."/>
            <person name="Mardis E.R."/>
            <person name="Wilson R.K."/>
        </authorList>
    </citation>
    <scope>NUCLEOTIDE SEQUENCE [LARGE SCALE GENOMIC DNA]</scope>
    <source>
        <strain evidence="1 3">DSM 753</strain>
    </source>
</reference>
<dbReference type="HOGENOM" id="CLU_089592_2_0_9"/>